<evidence type="ECO:0000256" key="1">
    <source>
        <dbReference type="ARBA" id="ARBA00004141"/>
    </source>
</evidence>
<feature type="transmembrane region" description="Helical" evidence="6">
    <location>
        <begin position="113"/>
        <end position="136"/>
    </location>
</feature>
<comment type="subcellular location">
    <subcellularLocation>
        <location evidence="1">Membrane</location>
        <topology evidence="1">Multi-pass membrane protein</topology>
    </subcellularLocation>
</comment>
<evidence type="ECO:0000256" key="3">
    <source>
        <dbReference type="ARBA" id="ARBA00022692"/>
    </source>
</evidence>
<keyword evidence="2" id="KW-0813">Transport</keyword>
<organism evidence="7 8">
    <name type="scientific">Thiorhodovibrio winogradskyi</name>
    <dbReference type="NCBI Taxonomy" id="77007"/>
    <lineage>
        <taxon>Bacteria</taxon>
        <taxon>Pseudomonadati</taxon>
        <taxon>Pseudomonadota</taxon>
        <taxon>Gammaproteobacteria</taxon>
        <taxon>Chromatiales</taxon>
        <taxon>Chromatiaceae</taxon>
        <taxon>Thiorhodovibrio</taxon>
    </lineage>
</organism>
<feature type="transmembrane region" description="Helical" evidence="6">
    <location>
        <begin position="531"/>
        <end position="551"/>
    </location>
</feature>
<evidence type="ECO:0000256" key="5">
    <source>
        <dbReference type="ARBA" id="ARBA00023136"/>
    </source>
</evidence>
<reference evidence="7 8" key="1">
    <citation type="journal article" date="2023" name="Microorganisms">
        <title>Thiorhodovibrio frisius and Trv. litoralis spp. nov., Two Novel Members from a Clade of Fastidious Purple Sulfur Bacteria That Exhibit Unique Red-Shifted Light-Harvesting Capabilities.</title>
        <authorList>
            <person name="Methner A."/>
            <person name="Kuzyk S.B."/>
            <person name="Petersen J."/>
            <person name="Bauer S."/>
            <person name="Brinkmann H."/>
            <person name="Sichau K."/>
            <person name="Wanner G."/>
            <person name="Wolf J."/>
            <person name="Neumann-Schaal M."/>
            <person name="Henke P."/>
            <person name="Tank M."/>
            <person name="Sproer C."/>
            <person name="Bunk B."/>
            <person name="Overmann J."/>
        </authorList>
    </citation>
    <scope>NUCLEOTIDE SEQUENCE [LARGE SCALE GENOMIC DNA]</scope>
    <source>
        <strain evidence="7 8">DSM 6702</strain>
    </source>
</reference>
<feature type="transmembrane region" description="Helical" evidence="6">
    <location>
        <begin position="87"/>
        <end position="107"/>
    </location>
</feature>
<feature type="transmembrane region" description="Helical" evidence="6">
    <location>
        <begin position="356"/>
        <end position="374"/>
    </location>
</feature>
<evidence type="ECO:0000256" key="2">
    <source>
        <dbReference type="ARBA" id="ARBA00022448"/>
    </source>
</evidence>
<evidence type="ECO:0000313" key="8">
    <source>
        <dbReference type="Proteomes" id="UP001432180"/>
    </source>
</evidence>
<feature type="transmembrane region" description="Helical" evidence="6">
    <location>
        <begin position="21"/>
        <end position="41"/>
    </location>
</feature>
<feature type="transmembrane region" description="Helical" evidence="6">
    <location>
        <begin position="470"/>
        <end position="491"/>
    </location>
</feature>
<keyword evidence="8" id="KW-1185">Reference proteome</keyword>
<dbReference type="NCBIfam" id="TIGR00728">
    <property type="entry name" value="OPT_sfam"/>
    <property type="match status" value="1"/>
</dbReference>
<evidence type="ECO:0000256" key="4">
    <source>
        <dbReference type="ARBA" id="ARBA00022989"/>
    </source>
</evidence>
<feature type="transmembrane region" description="Helical" evidence="6">
    <location>
        <begin position="172"/>
        <end position="192"/>
    </location>
</feature>
<evidence type="ECO:0000256" key="6">
    <source>
        <dbReference type="SAM" id="Phobius"/>
    </source>
</evidence>
<feature type="transmembrane region" description="Helical" evidence="6">
    <location>
        <begin position="254"/>
        <end position="274"/>
    </location>
</feature>
<feature type="transmembrane region" description="Helical" evidence="6">
    <location>
        <begin position="563"/>
        <end position="588"/>
    </location>
</feature>
<feature type="transmembrane region" description="Helical" evidence="6">
    <location>
        <begin position="600"/>
        <end position="622"/>
    </location>
</feature>
<keyword evidence="4 6" id="KW-1133">Transmembrane helix</keyword>
<feature type="transmembrane region" description="Helical" evidence="6">
    <location>
        <begin position="47"/>
        <end position="66"/>
    </location>
</feature>
<accession>A0ABZ0SA34</accession>
<name>A0ABZ0SA34_9GAMM</name>
<feature type="transmembrane region" description="Helical" evidence="6">
    <location>
        <begin position="380"/>
        <end position="402"/>
    </location>
</feature>
<dbReference type="PANTHER" id="PTHR31645">
    <property type="entry name" value="OLIGOPEPTIDE TRANSPORTER YGL114W-RELATED"/>
    <property type="match status" value="1"/>
</dbReference>
<dbReference type="InterPro" id="IPR004813">
    <property type="entry name" value="OPT"/>
</dbReference>
<feature type="transmembrane region" description="Helical" evidence="6">
    <location>
        <begin position="228"/>
        <end position="247"/>
    </location>
</feature>
<gene>
    <name evidence="7" type="ORF">Thiowin_01896</name>
</gene>
<protein>
    <submittedName>
        <fullName evidence="7">Oligopeptide transporter, OPT superfamily</fullName>
    </submittedName>
</protein>
<dbReference type="Proteomes" id="UP001432180">
    <property type="component" value="Chromosome"/>
</dbReference>
<proteinExistence type="predicted"/>
<keyword evidence="3 6" id="KW-0812">Transmembrane</keyword>
<keyword evidence="5 6" id="KW-0472">Membrane</keyword>
<dbReference type="Pfam" id="PF03169">
    <property type="entry name" value="OPT"/>
    <property type="match status" value="1"/>
</dbReference>
<evidence type="ECO:0000313" key="7">
    <source>
        <dbReference type="EMBL" id="WPL16916.1"/>
    </source>
</evidence>
<dbReference type="PANTHER" id="PTHR31645:SF0">
    <property type="entry name" value="OLIGOPEPTIDE TRANSPORTER YGL114W-RELATED"/>
    <property type="match status" value="1"/>
</dbReference>
<dbReference type="InterPro" id="IPR045035">
    <property type="entry name" value="YSL-like"/>
</dbReference>
<sequence length="630" mass="65550">MGQSAKFGWVLRVISPPQLTIRAVLTGFVLGALLAPCNVYSGLKIGWSFNMSIAAALLSHGFWTGLHRLGLARPWGMLENNINQTTASSAASIISAGLVAPIPALTLLTGRELAFPVLAVWVFTVSFTGIVLAIGLRRQMLIEEQLPFPNGVAAAETLREIHGRGREAMARIAWLLGAGLMAGLVKAVDAFWQRLPALVPLSKSWGVDLAATWGLAAQGVSQLSPRNLGFVLEPSLMMIGFGAIVGARVGVSMFAGALLAWGWLGPWALANGWIPPGPADPGASWFNALVDWLLWPGVTLMLVASLTSVGFSLLRLARRWMASRRGTLVRADAEAGGKAELSGESMTGTDEARLHIPWSWFWGGLAIALMISTWAQHAIFAIPIGLGLFAVLLTFVLAIVAARVSGETGIPPIGALGKITQLSFGALAPANTTVNLMAANATGGAAGQCSDLLHDLKTGMLVGARARLQTIAQVFGILSGALAGSAAYLILIPDPQAMLLTPEWPAPAVATWKAVAEVLAAGLGSLPKGTVPAMAVAALAGVALAVAEALVPKKHRHWVPSAPALGFAFVIPASISLALCLGALLGLLARALAPNWHRRFLIVAAAGLVAGESLVGVLDALLQMLGDAVH</sequence>
<dbReference type="EMBL" id="CP121472">
    <property type="protein sequence ID" value="WPL16916.1"/>
    <property type="molecule type" value="Genomic_DNA"/>
</dbReference>
<feature type="transmembrane region" description="Helical" evidence="6">
    <location>
        <begin position="294"/>
        <end position="316"/>
    </location>
</feature>